<dbReference type="AlphaFoldDB" id="A0A6C0H9E3"/>
<accession>A0A6C0H9E3</accession>
<name>A0A6C0H9E3_9ZZZZ</name>
<organism evidence="1">
    <name type="scientific">viral metagenome</name>
    <dbReference type="NCBI Taxonomy" id="1070528"/>
    <lineage>
        <taxon>unclassified sequences</taxon>
        <taxon>metagenomes</taxon>
        <taxon>organismal metagenomes</taxon>
    </lineage>
</organism>
<protein>
    <submittedName>
        <fullName evidence="1">Uncharacterized protein</fullName>
    </submittedName>
</protein>
<proteinExistence type="predicted"/>
<dbReference type="EMBL" id="MN739900">
    <property type="protein sequence ID" value="QHT76735.1"/>
    <property type="molecule type" value="Genomic_DNA"/>
</dbReference>
<sequence>MKIIITITNKFIIYTIIIINKINEVPKFLNGSKLYYNFLLY</sequence>
<reference evidence="1" key="1">
    <citation type="journal article" date="2020" name="Nature">
        <title>Giant virus diversity and host interactions through global metagenomics.</title>
        <authorList>
            <person name="Schulz F."/>
            <person name="Roux S."/>
            <person name="Paez-Espino D."/>
            <person name="Jungbluth S."/>
            <person name="Walsh D.A."/>
            <person name="Denef V.J."/>
            <person name="McMahon K.D."/>
            <person name="Konstantinidis K.T."/>
            <person name="Eloe-Fadrosh E.A."/>
            <person name="Kyrpides N.C."/>
            <person name="Woyke T."/>
        </authorList>
    </citation>
    <scope>NUCLEOTIDE SEQUENCE</scope>
    <source>
        <strain evidence="1">GVMAG-M-3300023179-82</strain>
    </source>
</reference>
<evidence type="ECO:0000313" key="1">
    <source>
        <dbReference type="EMBL" id="QHT76735.1"/>
    </source>
</evidence>